<evidence type="ECO:0000256" key="2">
    <source>
        <dbReference type="SAM" id="Phobius"/>
    </source>
</evidence>
<keyword evidence="4" id="KW-1185">Reference proteome</keyword>
<dbReference type="OrthoDB" id="4540492at2759"/>
<proteinExistence type="predicted"/>
<protein>
    <submittedName>
        <fullName evidence="3">Uncharacterized protein</fullName>
    </submittedName>
</protein>
<feature type="compositionally biased region" description="Basic and acidic residues" evidence="1">
    <location>
        <begin position="14"/>
        <end position="27"/>
    </location>
</feature>
<evidence type="ECO:0000313" key="4">
    <source>
        <dbReference type="Proteomes" id="UP000593567"/>
    </source>
</evidence>
<feature type="transmembrane region" description="Helical" evidence="2">
    <location>
        <begin position="52"/>
        <end position="71"/>
    </location>
</feature>
<name>A0A7J7J5C8_BUGNE</name>
<accession>A0A7J7J5C8</accession>
<comment type="caution">
    <text evidence="3">The sequence shown here is derived from an EMBL/GenBank/DDBJ whole genome shotgun (WGS) entry which is preliminary data.</text>
</comment>
<feature type="region of interest" description="Disordered" evidence="1">
    <location>
        <begin position="1"/>
        <end position="43"/>
    </location>
</feature>
<evidence type="ECO:0000313" key="3">
    <source>
        <dbReference type="EMBL" id="KAF6021313.1"/>
    </source>
</evidence>
<dbReference type="AlphaFoldDB" id="A0A7J7J5C8"/>
<dbReference type="Proteomes" id="UP000593567">
    <property type="component" value="Unassembled WGS sequence"/>
</dbReference>
<reference evidence="3" key="1">
    <citation type="submission" date="2020-06" db="EMBL/GenBank/DDBJ databases">
        <title>Draft genome of Bugula neritina, a colonial animal packing powerful symbionts and potential medicines.</title>
        <authorList>
            <person name="Rayko M."/>
        </authorList>
    </citation>
    <scope>NUCLEOTIDE SEQUENCE [LARGE SCALE GENOMIC DNA]</scope>
    <source>
        <strain evidence="3">Kwan_BN1</strain>
    </source>
</reference>
<organism evidence="3 4">
    <name type="scientific">Bugula neritina</name>
    <name type="common">Brown bryozoan</name>
    <name type="synonym">Sertularia neritina</name>
    <dbReference type="NCBI Taxonomy" id="10212"/>
    <lineage>
        <taxon>Eukaryota</taxon>
        <taxon>Metazoa</taxon>
        <taxon>Spiralia</taxon>
        <taxon>Lophotrochozoa</taxon>
        <taxon>Bryozoa</taxon>
        <taxon>Gymnolaemata</taxon>
        <taxon>Cheilostomatida</taxon>
        <taxon>Flustrina</taxon>
        <taxon>Buguloidea</taxon>
        <taxon>Bugulidae</taxon>
        <taxon>Bugula</taxon>
    </lineage>
</organism>
<keyword evidence="2" id="KW-0812">Transmembrane</keyword>
<evidence type="ECO:0000256" key="1">
    <source>
        <dbReference type="SAM" id="MobiDB-lite"/>
    </source>
</evidence>
<dbReference type="EMBL" id="VXIV02003068">
    <property type="protein sequence ID" value="KAF6021313.1"/>
    <property type="molecule type" value="Genomic_DNA"/>
</dbReference>
<keyword evidence="2" id="KW-1133">Transmembrane helix</keyword>
<keyword evidence="2" id="KW-0472">Membrane</keyword>
<sequence>MSYVKASPLLGDRTLSDSESEKKDRRVTQPVTSGEQVSHESRQEYDVPVASGWLYFSIISCVIGTSFSFGYSMGCVNTPALVNKD</sequence>
<gene>
    <name evidence="3" type="ORF">EB796_020377</name>
</gene>